<reference evidence="3 4" key="1">
    <citation type="journal article" date="2016" name="Front. Microbiol.">
        <title>Comparative Genomics Analysis of Streptomyces Species Reveals Their Adaptation to the Marine Environment and Their Diversity at the Genomic Level.</title>
        <authorList>
            <person name="Tian X."/>
            <person name="Zhang Z."/>
            <person name="Yang T."/>
            <person name="Chen M."/>
            <person name="Li J."/>
            <person name="Chen F."/>
            <person name="Yang J."/>
            <person name="Li W."/>
            <person name="Zhang B."/>
            <person name="Zhang Z."/>
            <person name="Wu J."/>
            <person name="Zhang C."/>
            <person name="Long L."/>
            <person name="Xiao J."/>
        </authorList>
    </citation>
    <scope>NUCLEOTIDE SEQUENCE [LARGE SCALE GENOMIC DNA]</scope>
    <source>
        <strain evidence="3 4">SCSIO 02100</strain>
    </source>
</reference>
<comment type="caution">
    <text evidence="3">The sequence shown here is derived from an EMBL/GenBank/DDBJ whole genome shotgun (WGS) entry which is preliminary data.</text>
</comment>
<evidence type="ECO:0000313" key="4">
    <source>
        <dbReference type="Proteomes" id="UP000176101"/>
    </source>
</evidence>
<dbReference type="Gene3D" id="3.40.605.10">
    <property type="entry name" value="Aldehyde Dehydrogenase, Chain A, domain 1"/>
    <property type="match status" value="1"/>
</dbReference>
<organism evidence="3 4">
    <name type="scientific">Streptomyces oceani</name>
    <dbReference type="NCBI Taxonomy" id="1075402"/>
    <lineage>
        <taxon>Bacteria</taxon>
        <taxon>Bacillati</taxon>
        <taxon>Actinomycetota</taxon>
        <taxon>Actinomycetes</taxon>
        <taxon>Kitasatosporales</taxon>
        <taxon>Streptomycetaceae</taxon>
        <taxon>Streptomyces</taxon>
    </lineage>
</organism>
<dbReference type="PATRIC" id="fig|1075402.3.peg.2901"/>
<protein>
    <submittedName>
        <fullName evidence="3">Aldehyde dehydrogenase</fullName>
    </submittedName>
</protein>
<proteinExistence type="predicted"/>
<dbReference type="STRING" id="1075402.AN216_10340"/>
<evidence type="ECO:0000259" key="2">
    <source>
        <dbReference type="Pfam" id="PF00171"/>
    </source>
</evidence>
<dbReference type="PANTHER" id="PTHR11699">
    <property type="entry name" value="ALDEHYDE DEHYDROGENASE-RELATED"/>
    <property type="match status" value="1"/>
</dbReference>
<dbReference type="SUPFAM" id="SSF53720">
    <property type="entry name" value="ALDH-like"/>
    <property type="match status" value="1"/>
</dbReference>
<dbReference type="GO" id="GO:0016491">
    <property type="term" value="F:oxidoreductase activity"/>
    <property type="evidence" value="ECO:0007669"/>
    <property type="project" value="UniProtKB-KW"/>
</dbReference>
<dbReference type="OrthoDB" id="188583at2"/>
<dbReference type="EMBL" id="LJGU01000116">
    <property type="protein sequence ID" value="OEV03720.1"/>
    <property type="molecule type" value="Genomic_DNA"/>
</dbReference>
<dbReference type="InterPro" id="IPR015590">
    <property type="entry name" value="Aldehyde_DH_dom"/>
</dbReference>
<dbReference type="Proteomes" id="UP000176101">
    <property type="component" value="Unassembled WGS sequence"/>
</dbReference>
<accession>A0A1E7KIH2</accession>
<dbReference type="RefSeq" id="WP_070196415.1">
    <property type="nucleotide sequence ID" value="NZ_LJGU01000116.1"/>
</dbReference>
<dbReference type="InterPro" id="IPR016162">
    <property type="entry name" value="Ald_DH_N"/>
</dbReference>
<dbReference type="Pfam" id="PF00171">
    <property type="entry name" value="Aldedh"/>
    <property type="match status" value="1"/>
</dbReference>
<dbReference type="AlphaFoldDB" id="A0A1E7KIH2"/>
<gene>
    <name evidence="3" type="ORF">AN216_10340</name>
</gene>
<evidence type="ECO:0000256" key="1">
    <source>
        <dbReference type="ARBA" id="ARBA00023002"/>
    </source>
</evidence>
<feature type="domain" description="Aldehyde dehydrogenase" evidence="2">
    <location>
        <begin position="18"/>
        <end position="249"/>
    </location>
</feature>
<dbReference type="InterPro" id="IPR016161">
    <property type="entry name" value="Ald_DH/histidinol_DH"/>
</dbReference>
<keyword evidence="1" id="KW-0560">Oxidoreductase</keyword>
<evidence type="ECO:0000313" key="3">
    <source>
        <dbReference type="EMBL" id="OEV03720.1"/>
    </source>
</evidence>
<sequence length="283" mass="29895">MLKTYKLFVGGKFPRSESGRVYEVTDSKGNWLANPPLASRKDARDAVVAARKAVGGWSGATAYNRGQILYRIAEMLEGRREQFIGEVAAGEGLSRAKAAGRVDAAVDRWVWYAGWADKIAQVAGGANPVAGPFFNLSSPEPTGVVAVLAPRRCSFLGLVSVLAPVIVTGNTAVLVPSEERPLPALSLSEVLATSDLPGGVVNVLSGRASELGTPLAAHQDVNAIDLAGAGPELARDLEIAAADNLKRVVRPAPDREPDWRGDPGTARMLPFLETKTVWHPVGS</sequence>
<name>A0A1E7KIH2_9ACTN</name>
<keyword evidence="4" id="KW-1185">Reference proteome</keyword>